<dbReference type="EMBL" id="JAUSUA010000005">
    <property type="protein sequence ID" value="MDQ0208462.1"/>
    <property type="molecule type" value="Genomic_DNA"/>
</dbReference>
<keyword evidence="2" id="KW-1185">Reference proteome</keyword>
<gene>
    <name evidence="1" type="ORF">J2S05_003273</name>
</gene>
<dbReference type="Proteomes" id="UP001225034">
    <property type="component" value="Unassembled WGS sequence"/>
</dbReference>
<accession>A0ABT9YKR4</accession>
<evidence type="ECO:0000313" key="2">
    <source>
        <dbReference type="Proteomes" id="UP001225034"/>
    </source>
</evidence>
<dbReference type="RefSeq" id="WP_306984528.1">
    <property type="nucleotide sequence ID" value="NZ_JAUSUA010000005.1"/>
</dbReference>
<organism evidence="1 2">
    <name type="scientific">Alkalicoccobacillus murimartini</name>
    <dbReference type="NCBI Taxonomy" id="171685"/>
    <lineage>
        <taxon>Bacteria</taxon>
        <taxon>Bacillati</taxon>
        <taxon>Bacillota</taxon>
        <taxon>Bacilli</taxon>
        <taxon>Bacillales</taxon>
        <taxon>Bacillaceae</taxon>
        <taxon>Alkalicoccobacillus</taxon>
    </lineage>
</organism>
<name>A0ABT9YKR4_9BACI</name>
<sequence>MNRKKLLIIAGFMSLFIIIFVIFLVPSNSSPVKQLEHYLQSINQTDFQTNHEQPLKYIHPSLSDPSFTDPFRTQFEERTPFNDYSIGEPIYKNEEEVTIPVTIEWDDYWQHEFIFFMELKDLDWLITPDVEMLSEAKQFQYPPETYVQGNLNFVNTYLNDSNVKISFENDPNFQLYLLGMPTHIKYDAENQALSLPIIREQPEAHASVPEGYALFPDGSDLYFTDYFLFPPH</sequence>
<reference evidence="1 2" key="1">
    <citation type="submission" date="2023-07" db="EMBL/GenBank/DDBJ databases">
        <title>Genomic Encyclopedia of Type Strains, Phase IV (KMG-IV): sequencing the most valuable type-strain genomes for metagenomic binning, comparative biology and taxonomic classification.</title>
        <authorList>
            <person name="Goeker M."/>
        </authorList>
    </citation>
    <scope>NUCLEOTIDE SEQUENCE [LARGE SCALE GENOMIC DNA]</scope>
    <source>
        <strain evidence="1 2">DSM 19154</strain>
    </source>
</reference>
<proteinExistence type="predicted"/>
<protein>
    <submittedName>
        <fullName evidence="1">Uncharacterized protein</fullName>
    </submittedName>
</protein>
<evidence type="ECO:0000313" key="1">
    <source>
        <dbReference type="EMBL" id="MDQ0208462.1"/>
    </source>
</evidence>
<comment type="caution">
    <text evidence="1">The sequence shown here is derived from an EMBL/GenBank/DDBJ whole genome shotgun (WGS) entry which is preliminary data.</text>
</comment>